<dbReference type="OMA" id="QLHFQQY"/>
<dbReference type="RefSeq" id="XP_017037466.1">
    <property type="nucleotide sequence ID" value="XM_017181977.3"/>
</dbReference>
<organism evidence="2 3">
    <name type="scientific">Drosophila kikkawai</name>
    <name type="common">Fruit fly</name>
    <dbReference type="NCBI Taxonomy" id="30033"/>
    <lineage>
        <taxon>Eukaryota</taxon>
        <taxon>Metazoa</taxon>
        <taxon>Ecdysozoa</taxon>
        <taxon>Arthropoda</taxon>
        <taxon>Hexapoda</taxon>
        <taxon>Insecta</taxon>
        <taxon>Pterygota</taxon>
        <taxon>Neoptera</taxon>
        <taxon>Endopterygota</taxon>
        <taxon>Diptera</taxon>
        <taxon>Brachycera</taxon>
        <taxon>Muscomorpha</taxon>
        <taxon>Ephydroidea</taxon>
        <taxon>Drosophilidae</taxon>
        <taxon>Drosophila</taxon>
        <taxon>Sophophora</taxon>
    </lineage>
</organism>
<dbReference type="GeneID" id="108085408"/>
<proteinExistence type="predicted"/>
<evidence type="ECO:0000313" key="2">
    <source>
        <dbReference type="Proteomes" id="UP001652661"/>
    </source>
</evidence>
<sequence length="198" mass="22202">MSVEIGGSDGARSGTRSSRSSSSVAETMQIGDGPQLRRQRPSRPNPPYRVSNRLLTAVEQRLRTSSLRRAALLRKLRLQRSLEFYSGLRGSQAGPASVFGYHPAANIDHPVFGNWYGLGMLASHDGDEEELGSHHWEPAMLHFQQYLGQRQPCHHSSRSFLLSLDRRHLKLVGDLLYGWGLKEALRLGLNEVFSLFHS</sequence>
<dbReference type="Proteomes" id="UP001652661">
    <property type="component" value="Chromosome 3R"/>
</dbReference>
<gene>
    <name evidence="3" type="primary">LOC108085408</name>
</gene>
<keyword evidence="2" id="KW-1185">Reference proteome</keyword>
<evidence type="ECO:0000256" key="1">
    <source>
        <dbReference type="SAM" id="MobiDB-lite"/>
    </source>
</evidence>
<feature type="compositionally biased region" description="Low complexity" evidence="1">
    <location>
        <begin position="10"/>
        <end position="23"/>
    </location>
</feature>
<name>A0A6P4JPC6_DROKI</name>
<evidence type="ECO:0000313" key="3">
    <source>
        <dbReference type="RefSeq" id="XP_017037466.1"/>
    </source>
</evidence>
<dbReference type="OrthoDB" id="7861690at2759"/>
<feature type="region of interest" description="Disordered" evidence="1">
    <location>
        <begin position="1"/>
        <end position="52"/>
    </location>
</feature>
<accession>A0A6P4JPC6</accession>
<dbReference type="AlphaFoldDB" id="A0A6P4JPC6"/>
<reference evidence="3" key="1">
    <citation type="submission" date="2025-08" db="UniProtKB">
        <authorList>
            <consortium name="RefSeq"/>
        </authorList>
    </citation>
    <scope>IDENTIFICATION</scope>
    <source>
        <strain evidence="3">14028-0561.14</strain>
        <tissue evidence="3">Whole fly</tissue>
    </source>
</reference>
<protein>
    <submittedName>
        <fullName evidence="3">Uncharacterized protein</fullName>
    </submittedName>
</protein>